<feature type="compositionally biased region" description="Acidic residues" evidence="1">
    <location>
        <begin position="182"/>
        <end position="198"/>
    </location>
</feature>
<dbReference type="AlphaFoldDB" id="A0AAD2JMQ8"/>
<feature type="region of interest" description="Disordered" evidence="1">
    <location>
        <begin position="182"/>
        <end position="248"/>
    </location>
</feature>
<name>A0AAD2JMQ8_9STRA</name>
<keyword evidence="3" id="KW-1185">Reference proteome</keyword>
<evidence type="ECO:0000313" key="3">
    <source>
        <dbReference type="Proteomes" id="UP001295423"/>
    </source>
</evidence>
<comment type="caution">
    <text evidence="2">The sequence shown here is derived from an EMBL/GenBank/DDBJ whole genome shotgun (WGS) entry which is preliminary data.</text>
</comment>
<feature type="region of interest" description="Disordered" evidence="1">
    <location>
        <begin position="112"/>
        <end position="147"/>
    </location>
</feature>
<feature type="compositionally biased region" description="Polar residues" evidence="1">
    <location>
        <begin position="1"/>
        <end position="16"/>
    </location>
</feature>
<organism evidence="2 3">
    <name type="scientific">Cylindrotheca closterium</name>
    <dbReference type="NCBI Taxonomy" id="2856"/>
    <lineage>
        <taxon>Eukaryota</taxon>
        <taxon>Sar</taxon>
        <taxon>Stramenopiles</taxon>
        <taxon>Ochrophyta</taxon>
        <taxon>Bacillariophyta</taxon>
        <taxon>Bacillariophyceae</taxon>
        <taxon>Bacillariophycidae</taxon>
        <taxon>Bacillariales</taxon>
        <taxon>Bacillariaceae</taxon>
        <taxon>Cylindrotheca</taxon>
    </lineage>
</organism>
<gene>
    <name evidence="2" type="ORF">CYCCA115_LOCUS20875</name>
</gene>
<evidence type="ECO:0000256" key="1">
    <source>
        <dbReference type="SAM" id="MobiDB-lite"/>
    </source>
</evidence>
<proteinExistence type="predicted"/>
<feature type="region of interest" description="Disordered" evidence="1">
    <location>
        <begin position="1"/>
        <end position="22"/>
    </location>
</feature>
<reference evidence="2" key="1">
    <citation type="submission" date="2023-08" db="EMBL/GenBank/DDBJ databases">
        <authorList>
            <person name="Audoor S."/>
            <person name="Bilcke G."/>
        </authorList>
    </citation>
    <scope>NUCLEOTIDE SEQUENCE</scope>
</reference>
<feature type="compositionally biased region" description="Basic and acidic residues" evidence="1">
    <location>
        <begin position="218"/>
        <end position="248"/>
    </location>
</feature>
<protein>
    <submittedName>
        <fullName evidence="2">Uncharacterized protein</fullName>
    </submittedName>
</protein>
<feature type="compositionally biased region" description="Basic and acidic residues" evidence="1">
    <location>
        <begin position="199"/>
        <end position="211"/>
    </location>
</feature>
<sequence length="248" mass="29095">MMQSLGNKNNDNNTQVIPPDRPHLTLLRNKTLTSPPRWSRRRCPRPTQLLHKFDTYNSNNELRAEFEPPSSPAYWKERCHRFQDLCQSSRKRIREMEEDQRQLRRRIHYLEERLTSSSSSSNAQPKKVRSVTPCQGEDDKAGDTCGVPSMIVADTNKRECFYMADCEGMSDSEYGEHYCAFDDEEDDDDAEEDEEEEKQNETKKDGVKKEEEETQVVIKKEAKDIPEVKETKVEEKQPIEDEQRDDKE</sequence>
<accession>A0AAD2JMQ8</accession>
<dbReference type="Proteomes" id="UP001295423">
    <property type="component" value="Unassembled WGS sequence"/>
</dbReference>
<evidence type="ECO:0000313" key="2">
    <source>
        <dbReference type="EMBL" id="CAJ1964951.1"/>
    </source>
</evidence>
<dbReference type="EMBL" id="CAKOGP040002202">
    <property type="protein sequence ID" value="CAJ1964951.1"/>
    <property type="molecule type" value="Genomic_DNA"/>
</dbReference>